<accession>A0AAD5SSR9</accession>
<dbReference type="Proteomes" id="UP001211907">
    <property type="component" value="Unassembled WGS sequence"/>
</dbReference>
<protein>
    <submittedName>
        <fullName evidence="2">Uncharacterized protein</fullName>
    </submittedName>
</protein>
<dbReference type="EMBL" id="JADGJH010002226">
    <property type="protein sequence ID" value="KAJ3101378.1"/>
    <property type="molecule type" value="Genomic_DNA"/>
</dbReference>
<comment type="caution">
    <text evidence="2">The sequence shown here is derived from an EMBL/GenBank/DDBJ whole genome shotgun (WGS) entry which is preliminary data.</text>
</comment>
<name>A0AAD5SSR9_9FUNG</name>
<sequence length="104" mass="11862">MGVFHDTASEFNLRVQEIAALEDAKDAVEAKLKNFYRVLMSSFDELQSFDDEKENNSEENSNSGNIENVEEQVEKEVEQQAEEQVEDAELVAGRDSVVYQPEEE</sequence>
<dbReference type="AlphaFoldDB" id="A0AAD5SSR9"/>
<organism evidence="2 3">
    <name type="scientific">Physocladia obscura</name>
    <dbReference type="NCBI Taxonomy" id="109957"/>
    <lineage>
        <taxon>Eukaryota</taxon>
        <taxon>Fungi</taxon>
        <taxon>Fungi incertae sedis</taxon>
        <taxon>Chytridiomycota</taxon>
        <taxon>Chytridiomycota incertae sedis</taxon>
        <taxon>Chytridiomycetes</taxon>
        <taxon>Chytridiales</taxon>
        <taxon>Chytriomycetaceae</taxon>
        <taxon>Physocladia</taxon>
    </lineage>
</organism>
<gene>
    <name evidence="2" type="ORF">HK100_004553</name>
</gene>
<feature type="compositionally biased region" description="Acidic residues" evidence="1">
    <location>
        <begin position="79"/>
        <end position="89"/>
    </location>
</feature>
<reference evidence="2" key="1">
    <citation type="submission" date="2020-05" db="EMBL/GenBank/DDBJ databases">
        <title>Phylogenomic resolution of chytrid fungi.</title>
        <authorList>
            <person name="Stajich J.E."/>
            <person name="Amses K."/>
            <person name="Simmons R."/>
            <person name="Seto K."/>
            <person name="Myers J."/>
            <person name="Bonds A."/>
            <person name="Quandt C.A."/>
            <person name="Barry K."/>
            <person name="Liu P."/>
            <person name="Grigoriev I."/>
            <person name="Longcore J.E."/>
            <person name="James T.Y."/>
        </authorList>
    </citation>
    <scope>NUCLEOTIDE SEQUENCE</scope>
    <source>
        <strain evidence="2">JEL0513</strain>
    </source>
</reference>
<keyword evidence="3" id="KW-1185">Reference proteome</keyword>
<feature type="compositionally biased region" description="Low complexity" evidence="1">
    <location>
        <begin position="58"/>
        <end position="67"/>
    </location>
</feature>
<evidence type="ECO:0000313" key="3">
    <source>
        <dbReference type="Proteomes" id="UP001211907"/>
    </source>
</evidence>
<feature type="region of interest" description="Disordered" evidence="1">
    <location>
        <begin position="48"/>
        <end position="104"/>
    </location>
</feature>
<evidence type="ECO:0000256" key="1">
    <source>
        <dbReference type="SAM" id="MobiDB-lite"/>
    </source>
</evidence>
<proteinExistence type="predicted"/>
<evidence type="ECO:0000313" key="2">
    <source>
        <dbReference type="EMBL" id="KAJ3101378.1"/>
    </source>
</evidence>